<gene>
    <name evidence="1" type="ORF">LNTAR_06309</name>
</gene>
<dbReference type="STRING" id="313628.LNTAR_06309"/>
<comment type="caution">
    <text evidence="1">The sequence shown here is derived from an EMBL/GenBank/DDBJ whole genome shotgun (WGS) entry which is preliminary data.</text>
</comment>
<dbReference type="RefSeq" id="WP_007279330.1">
    <property type="nucleotide sequence ID" value="NZ_ABCK01000013.1"/>
</dbReference>
<organism evidence="1 2">
    <name type="scientific">Lentisphaera araneosa HTCC2155</name>
    <dbReference type="NCBI Taxonomy" id="313628"/>
    <lineage>
        <taxon>Bacteria</taxon>
        <taxon>Pseudomonadati</taxon>
        <taxon>Lentisphaerota</taxon>
        <taxon>Lentisphaeria</taxon>
        <taxon>Lentisphaerales</taxon>
        <taxon>Lentisphaeraceae</taxon>
        <taxon>Lentisphaera</taxon>
    </lineage>
</organism>
<evidence type="ECO:0000313" key="1">
    <source>
        <dbReference type="EMBL" id="EDM26836.1"/>
    </source>
</evidence>
<keyword evidence="2" id="KW-1185">Reference proteome</keyword>
<protein>
    <submittedName>
        <fullName evidence="1">Uncharacterized protein</fullName>
    </submittedName>
</protein>
<sequence>MNKIKKYIAPVIISLFGLVLVFGLKNPLIKTNSYFSKEPNITVYRQLFKSDNYFIKHNEKWFSFSIDEEMVFLPNRPDQLLGFYFFNHDMSIGVPITFDIKVENGYINWENMYFEFSHSKLPKYTIYKEKD</sequence>
<accession>A6DN88</accession>
<dbReference type="AlphaFoldDB" id="A6DN88"/>
<dbReference type="Proteomes" id="UP000004947">
    <property type="component" value="Unassembled WGS sequence"/>
</dbReference>
<reference evidence="1 2" key="1">
    <citation type="journal article" date="2010" name="J. Bacteriol.">
        <title>Genome sequence of Lentisphaera araneosa HTCC2155T, the type species of the order Lentisphaerales in the phylum Lentisphaerae.</title>
        <authorList>
            <person name="Thrash J.C."/>
            <person name="Cho J.C."/>
            <person name="Vergin K.L."/>
            <person name="Morris R.M."/>
            <person name="Giovannoni S.J."/>
        </authorList>
    </citation>
    <scope>NUCLEOTIDE SEQUENCE [LARGE SCALE GENOMIC DNA]</scope>
    <source>
        <strain evidence="1 2">HTCC2155</strain>
    </source>
</reference>
<dbReference type="EMBL" id="ABCK01000013">
    <property type="protein sequence ID" value="EDM26836.1"/>
    <property type="molecule type" value="Genomic_DNA"/>
</dbReference>
<proteinExistence type="predicted"/>
<evidence type="ECO:0000313" key="2">
    <source>
        <dbReference type="Proteomes" id="UP000004947"/>
    </source>
</evidence>
<name>A6DN88_9BACT</name>